<evidence type="ECO:0000259" key="5">
    <source>
        <dbReference type="Pfam" id="PF13193"/>
    </source>
</evidence>
<dbReference type="InterPro" id="IPR042099">
    <property type="entry name" value="ANL_N_sf"/>
</dbReference>
<keyword evidence="7" id="KW-1185">Reference proteome</keyword>
<evidence type="ECO:0000256" key="1">
    <source>
        <dbReference type="ARBA" id="ARBA00004275"/>
    </source>
</evidence>
<dbReference type="GO" id="GO:0046949">
    <property type="term" value="P:fatty-acyl-CoA biosynthetic process"/>
    <property type="evidence" value="ECO:0007669"/>
    <property type="project" value="TreeGrafter"/>
</dbReference>
<reference evidence="6 7" key="1">
    <citation type="submission" date="2020-08" db="EMBL/GenBank/DDBJ databases">
        <title>Aphidius gifuensis genome sequencing and assembly.</title>
        <authorList>
            <person name="Du Z."/>
        </authorList>
    </citation>
    <scope>NUCLEOTIDE SEQUENCE [LARGE SCALE GENOMIC DNA]</scope>
    <source>
        <strain evidence="6">YNYX2018</strain>
        <tissue evidence="6">Adults</tissue>
    </source>
</reference>
<keyword evidence="3" id="KW-0576">Peroxisome</keyword>
<sequence length="598" mass="66634">MLRLCLSQWKIQNSMRKKVKIFINPLIDNYKNNKNKNIREYGTEKLYNSRSFIDEKKIFHSPHGDVDLLDGSYLHEIIWRDVDKWWNKTAVICSMTGRSYTYGQLRRLSGRFATSLRKLNVKPGDTVAIVLPNIPEYPIVSMGASEAGIKLTLINPSYTAREINMQLENSETTLVVTVPSKYPVVAQSIIGVKSIRLPVVVIDDLSGPTPSGTIKFNELVADSVVEFEKTDEKTEIDAANDTVILPYSSGTTGLPKGVELTHRNIVSNLAQFSHKSVSVLEQATENYQDVTVFFLPLYHIYGFAVFYHSLSNGGKIITMPTFTSNDFLKILEENRLSIIFVAPPVLQLMANDERFKKQHMSGLRRMMSAAAPAGEEVVAKLRARLGESFLFFQGYGLTEASPLITVGIDSPVGSVGKIFPNTKIRIVKKNNEDDDNDDGTGENLSVNEIGEIQVSGPQVMKGYFKNSQATSETMDGKWLKTGDLGSIDNDGNLTINGRLKELIKVKGSQVSPPELEDILHSHDKVADVAVVGVPHERFGEIPKAFVVAKQGVQINEDEIKKFVAEKVADYKQLGHVEFIDQIPKNQAGKILRKNLQKM</sequence>
<dbReference type="PANTHER" id="PTHR24096">
    <property type="entry name" value="LONG-CHAIN-FATTY-ACID--COA LIGASE"/>
    <property type="match status" value="1"/>
</dbReference>
<feature type="domain" description="AMP-binding enzyme C-terminal" evidence="5">
    <location>
        <begin position="514"/>
        <end position="589"/>
    </location>
</feature>
<feature type="domain" description="AMP-dependent synthetase/ligase" evidence="4">
    <location>
        <begin position="80"/>
        <end position="464"/>
    </location>
</feature>
<accession>A0A835CWP6</accession>
<dbReference type="OrthoDB" id="10253869at2759"/>
<organism evidence="6 7">
    <name type="scientific">Aphidius gifuensis</name>
    <name type="common">Parasitoid wasp</name>
    <dbReference type="NCBI Taxonomy" id="684658"/>
    <lineage>
        <taxon>Eukaryota</taxon>
        <taxon>Metazoa</taxon>
        <taxon>Ecdysozoa</taxon>
        <taxon>Arthropoda</taxon>
        <taxon>Hexapoda</taxon>
        <taxon>Insecta</taxon>
        <taxon>Pterygota</taxon>
        <taxon>Neoptera</taxon>
        <taxon>Endopterygota</taxon>
        <taxon>Hymenoptera</taxon>
        <taxon>Apocrita</taxon>
        <taxon>Ichneumonoidea</taxon>
        <taxon>Braconidae</taxon>
        <taxon>Aphidiinae</taxon>
        <taxon>Aphidius</taxon>
    </lineage>
</organism>
<dbReference type="Gene3D" id="3.40.50.12780">
    <property type="entry name" value="N-terminal domain of ligase-like"/>
    <property type="match status" value="1"/>
</dbReference>
<dbReference type="GO" id="GO:0004467">
    <property type="term" value="F:long-chain fatty acid-CoA ligase activity"/>
    <property type="evidence" value="ECO:0007669"/>
    <property type="project" value="TreeGrafter"/>
</dbReference>
<dbReference type="Pfam" id="PF13193">
    <property type="entry name" value="AMP-binding_C"/>
    <property type="match status" value="1"/>
</dbReference>
<dbReference type="InterPro" id="IPR045851">
    <property type="entry name" value="AMP-bd_C_sf"/>
</dbReference>
<protein>
    <submittedName>
        <fullName evidence="6">Uncharacterized protein</fullName>
    </submittedName>
</protein>
<comment type="similarity">
    <text evidence="2">Belongs to the ATP-dependent AMP-binding enzyme family.</text>
</comment>
<dbReference type="InterPro" id="IPR000873">
    <property type="entry name" value="AMP-dep_synth/lig_dom"/>
</dbReference>
<dbReference type="FunFam" id="3.30.300.30:FF:000007">
    <property type="entry name" value="4-coumarate--CoA ligase 2"/>
    <property type="match status" value="1"/>
</dbReference>
<dbReference type="AlphaFoldDB" id="A0A835CWP6"/>
<dbReference type="PANTHER" id="PTHR24096:SF422">
    <property type="entry name" value="BCDNA.GH02901"/>
    <property type="match status" value="1"/>
</dbReference>
<dbReference type="InterPro" id="IPR025110">
    <property type="entry name" value="AMP-bd_C"/>
</dbReference>
<dbReference type="Pfam" id="PF00501">
    <property type="entry name" value="AMP-binding"/>
    <property type="match status" value="1"/>
</dbReference>
<dbReference type="GO" id="GO:0005777">
    <property type="term" value="C:peroxisome"/>
    <property type="evidence" value="ECO:0007669"/>
    <property type="project" value="UniProtKB-SubCell"/>
</dbReference>
<name>A0A835CWP6_APHGI</name>
<evidence type="ECO:0000256" key="2">
    <source>
        <dbReference type="ARBA" id="ARBA00006432"/>
    </source>
</evidence>
<gene>
    <name evidence="6" type="ORF">HCN44_002234</name>
</gene>
<comment type="subcellular location">
    <subcellularLocation>
        <location evidence="1">Peroxisome</location>
    </subcellularLocation>
</comment>
<dbReference type="SUPFAM" id="SSF56801">
    <property type="entry name" value="Acetyl-CoA synthetase-like"/>
    <property type="match status" value="1"/>
</dbReference>
<dbReference type="Proteomes" id="UP000639338">
    <property type="component" value="Unassembled WGS sequence"/>
</dbReference>
<evidence type="ECO:0000256" key="3">
    <source>
        <dbReference type="ARBA" id="ARBA00023140"/>
    </source>
</evidence>
<dbReference type="PROSITE" id="PS00455">
    <property type="entry name" value="AMP_BINDING"/>
    <property type="match status" value="1"/>
</dbReference>
<comment type="caution">
    <text evidence="6">The sequence shown here is derived from an EMBL/GenBank/DDBJ whole genome shotgun (WGS) entry which is preliminary data.</text>
</comment>
<evidence type="ECO:0000259" key="4">
    <source>
        <dbReference type="Pfam" id="PF00501"/>
    </source>
</evidence>
<dbReference type="InterPro" id="IPR020845">
    <property type="entry name" value="AMP-binding_CS"/>
</dbReference>
<evidence type="ECO:0000313" key="6">
    <source>
        <dbReference type="EMBL" id="KAF7996588.1"/>
    </source>
</evidence>
<evidence type="ECO:0000313" key="7">
    <source>
        <dbReference type="Proteomes" id="UP000639338"/>
    </source>
</evidence>
<proteinExistence type="inferred from homology"/>
<dbReference type="Gene3D" id="3.30.300.30">
    <property type="match status" value="1"/>
</dbReference>
<dbReference type="EMBL" id="JACMRX010000001">
    <property type="protein sequence ID" value="KAF7996588.1"/>
    <property type="molecule type" value="Genomic_DNA"/>
</dbReference>